<dbReference type="Gene3D" id="4.10.240.10">
    <property type="entry name" value="Zn(2)-C6 fungal-type DNA-binding domain"/>
    <property type="match status" value="1"/>
</dbReference>
<feature type="region of interest" description="Disordered" evidence="7">
    <location>
        <begin position="504"/>
        <end position="527"/>
    </location>
</feature>
<dbReference type="EMBL" id="JAFJYH010000024">
    <property type="protein sequence ID" value="KAG4424125.1"/>
    <property type="molecule type" value="Genomic_DNA"/>
</dbReference>
<dbReference type="InterPro" id="IPR052360">
    <property type="entry name" value="Transcr_Regulatory_Proteins"/>
</dbReference>
<feature type="domain" description="Zn(2)-C6 fungal-type" evidence="8">
    <location>
        <begin position="20"/>
        <end position="49"/>
    </location>
</feature>
<dbReference type="AlphaFoldDB" id="A0A8H7WFZ4"/>
<feature type="region of interest" description="Disordered" evidence="7">
    <location>
        <begin position="364"/>
        <end position="412"/>
    </location>
</feature>
<dbReference type="CDD" id="cd00067">
    <property type="entry name" value="GAL4"/>
    <property type="match status" value="1"/>
</dbReference>
<evidence type="ECO:0000256" key="2">
    <source>
        <dbReference type="ARBA" id="ARBA00022833"/>
    </source>
</evidence>
<evidence type="ECO:0000256" key="3">
    <source>
        <dbReference type="ARBA" id="ARBA00023015"/>
    </source>
</evidence>
<dbReference type="GO" id="GO:0000981">
    <property type="term" value="F:DNA-binding transcription factor activity, RNA polymerase II-specific"/>
    <property type="evidence" value="ECO:0007669"/>
    <property type="project" value="InterPro"/>
</dbReference>
<dbReference type="GO" id="GO:0008270">
    <property type="term" value="F:zinc ion binding"/>
    <property type="evidence" value="ECO:0007669"/>
    <property type="project" value="InterPro"/>
</dbReference>
<keyword evidence="1" id="KW-0479">Metal-binding</keyword>
<dbReference type="PANTHER" id="PTHR36206:SF4">
    <property type="entry name" value="HYPOTHETICAL CONSERVED PROTEIN (EUROFUNG)-RELATED"/>
    <property type="match status" value="1"/>
</dbReference>
<dbReference type="SUPFAM" id="SSF57701">
    <property type="entry name" value="Zn2/Cys6 DNA-binding domain"/>
    <property type="match status" value="1"/>
</dbReference>
<evidence type="ECO:0000256" key="5">
    <source>
        <dbReference type="ARBA" id="ARBA00023163"/>
    </source>
</evidence>
<keyword evidence="6" id="KW-0539">Nucleus</keyword>
<accession>A0A8H7WFZ4</accession>
<dbReference type="InterPro" id="IPR036864">
    <property type="entry name" value="Zn2-C6_fun-type_DNA-bd_sf"/>
</dbReference>
<keyword evidence="2" id="KW-0862">Zinc</keyword>
<keyword evidence="5" id="KW-0804">Transcription</keyword>
<evidence type="ECO:0000256" key="4">
    <source>
        <dbReference type="ARBA" id="ARBA00023125"/>
    </source>
</evidence>
<keyword evidence="3" id="KW-0805">Transcription regulation</keyword>
<feature type="compositionally biased region" description="Polar residues" evidence="7">
    <location>
        <begin position="506"/>
        <end position="526"/>
    </location>
</feature>
<comment type="caution">
    <text evidence="9">The sequence shown here is derived from an EMBL/GenBank/DDBJ whole genome shotgun (WGS) entry which is preliminary data.</text>
</comment>
<dbReference type="Proteomes" id="UP000664132">
    <property type="component" value="Unassembled WGS sequence"/>
</dbReference>
<name>A0A8H7WFZ4_9HELO</name>
<evidence type="ECO:0000256" key="7">
    <source>
        <dbReference type="SAM" id="MobiDB-lite"/>
    </source>
</evidence>
<proteinExistence type="predicted"/>
<dbReference type="SMART" id="SM00066">
    <property type="entry name" value="GAL4"/>
    <property type="match status" value="1"/>
</dbReference>
<evidence type="ECO:0000259" key="8">
    <source>
        <dbReference type="PROSITE" id="PS50048"/>
    </source>
</evidence>
<keyword evidence="10" id="KW-1185">Reference proteome</keyword>
<keyword evidence="4" id="KW-0238">DNA-binding</keyword>
<feature type="compositionally biased region" description="Low complexity" evidence="7">
    <location>
        <begin position="171"/>
        <end position="184"/>
    </location>
</feature>
<dbReference type="PANTHER" id="PTHR36206">
    <property type="entry name" value="ASPERCRYPTIN BIOSYNTHESIS CLUSTER-SPECIFIC TRANSCRIPTION REGULATOR ATNN-RELATED"/>
    <property type="match status" value="1"/>
</dbReference>
<evidence type="ECO:0000256" key="1">
    <source>
        <dbReference type="ARBA" id="ARBA00022723"/>
    </source>
</evidence>
<dbReference type="PROSITE" id="PS00463">
    <property type="entry name" value="ZN2_CY6_FUNGAL_1"/>
    <property type="match status" value="1"/>
</dbReference>
<evidence type="ECO:0000313" key="10">
    <source>
        <dbReference type="Proteomes" id="UP000664132"/>
    </source>
</evidence>
<evidence type="ECO:0000313" key="9">
    <source>
        <dbReference type="EMBL" id="KAG4424125.1"/>
    </source>
</evidence>
<dbReference type="PROSITE" id="PS50048">
    <property type="entry name" value="ZN2_CY6_FUNGAL_2"/>
    <property type="match status" value="1"/>
</dbReference>
<evidence type="ECO:0000256" key="6">
    <source>
        <dbReference type="ARBA" id="ARBA00023242"/>
    </source>
</evidence>
<dbReference type="Pfam" id="PF00172">
    <property type="entry name" value="Zn_clus"/>
    <property type="match status" value="1"/>
</dbReference>
<organism evidence="9 10">
    <name type="scientific">Cadophora malorum</name>
    <dbReference type="NCBI Taxonomy" id="108018"/>
    <lineage>
        <taxon>Eukaryota</taxon>
        <taxon>Fungi</taxon>
        <taxon>Dikarya</taxon>
        <taxon>Ascomycota</taxon>
        <taxon>Pezizomycotina</taxon>
        <taxon>Leotiomycetes</taxon>
        <taxon>Helotiales</taxon>
        <taxon>Ploettnerulaceae</taxon>
        <taxon>Cadophora</taxon>
    </lineage>
</organism>
<feature type="region of interest" description="Disordered" evidence="7">
    <location>
        <begin position="608"/>
        <end position="643"/>
    </location>
</feature>
<gene>
    <name evidence="9" type="ORF">IFR04_002679</name>
</gene>
<dbReference type="OrthoDB" id="2593732at2759"/>
<feature type="region of interest" description="Disordered" evidence="7">
    <location>
        <begin position="169"/>
        <end position="192"/>
    </location>
</feature>
<sequence length="740" mass="81448">MADRRQAKEPRVRHAKVKTGCITCRKRRVKCDETRPSCKRCLKYGTQCSGYPAGRQAAPSSAYGSFAAQARALVPKDESKCPPAVTQIFIQPGTPLFETDQESRYFKLFVDRIVGEICPYFNSEDWSRMILQACTAESSIRHVAGAIGALAKWYEYQHAGQSIAGQMMVESARSPHPSSSTSSKGPKKRTASDLAAEQLLQDSLVHQQQAFVLYDKALKRMRADIETGKQSKRTTLIICIIITCLEAISGRHEVAAGQVYGGLKLIQEWKAEQKEAEKHPQGFSSPAPDVVDDFLMQTFGRMEIQAMSVFDPRPVELHEVLKSEGKEVVQQMPSVFSSIAQARIYLDLINRRLMHFNMSIRDRRACKPGTEPHPVSSGSPLTKPSPWKATDGSSPKPIPWIDDKSPESSPAHNASLVAEQTSLINELTTWSRTFKPLLTFSLAMGRQEAISALTLIISTIASQISLRAAFFTNELSFDIFLPEFQQIVSQASILLETQRAHDLATHAQSRSQTTPPHNITSPNTSKGGPMMRFAFDIGVIPPLYLVMIKCRDRRLRRQALHLLKEYPRREGVWDTVAVVHLGRWVIGLEEESARQMSMSLSPRTVSAESPACSAASGTETLRGSSAGLGGRAAERQGSVGSGCGSGGGSVFASKYGSANGSTNGNGHVNGHVNGNGNGTRHYDGDEAVDEGSSSMEIPEEVRVRKTRMRFDLTAKTAMMNCMQMDHITGEFVPRTEIIKW</sequence>
<dbReference type="GO" id="GO:0003677">
    <property type="term" value="F:DNA binding"/>
    <property type="evidence" value="ECO:0007669"/>
    <property type="project" value="UniProtKB-KW"/>
</dbReference>
<protein>
    <recommendedName>
        <fullName evidence="8">Zn(2)-C6 fungal-type domain-containing protein</fullName>
    </recommendedName>
</protein>
<dbReference type="InterPro" id="IPR001138">
    <property type="entry name" value="Zn2Cys6_DnaBD"/>
</dbReference>
<reference evidence="9" key="1">
    <citation type="submission" date="2021-02" db="EMBL/GenBank/DDBJ databases">
        <title>Genome sequence Cadophora malorum strain M34.</title>
        <authorList>
            <person name="Stefanovic E."/>
            <person name="Vu D."/>
            <person name="Scully C."/>
            <person name="Dijksterhuis J."/>
            <person name="Roader J."/>
            <person name="Houbraken J."/>
        </authorList>
    </citation>
    <scope>NUCLEOTIDE SEQUENCE</scope>
    <source>
        <strain evidence="9">M34</strain>
    </source>
</reference>